<organism evidence="2">
    <name type="scientific">Ornithodoros erraticus</name>
    <name type="common">European soft tick</name>
    <name type="synonym">Alectorobius erraticus</name>
    <dbReference type="NCBI Taxonomy" id="265619"/>
    <lineage>
        <taxon>Eukaryota</taxon>
        <taxon>Metazoa</taxon>
        <taxon>Ecdysozoa</taxon>
        <taxon>Arthropoda</taxon>
        <taxon>Chelicerata</taxon>
        <taxon>Arachnida</taxon>
        <taxon>Acari</taxon>
        <taxon>Parasitiformes</taxon>
        <taxon>Ixodida</taxon>
        <taxon>Ixodoidea</taxon>
        <taxon>Argasidae</taxon>
        <taxon>Ornithodorinae</taxon>
        <taxon>Ornithodoros</taxon>
    </lineage>
</organism>
<feature type="transmembrane region" description="Helical" evidence="1">
    <location>
        <begin position="89"/>
        <end position="106"/>
    </location>
</feature>
<reference evidence="2" key="1">
    <citation type="submission" date="2017-08" db="EMBL/GenBank/DDBJ databases">
        <title>Ornithodoros erraticus midgut genes differentially expressed after blood feeding.</title>
        <authorList>
            <person name="Oleaga A."/>
        </authorList>
    </citation>
    <scope>NUCLEOTIDE SEQUENCE</scope>
    <source>
        <strain evidence="2">Female</strain>
        <tissue evidence="2">Gut</tissue>
    </source>
</reference>
<dbReference type="AlphaFoldDB" id="A0A293M5N2"/>
<keyword evidence="1" id="KW-0812">Transmembrane</keyword>
<evidence type="ECO:0000313" key="2">
    <source>
        <dbReference type="EMBL" id="MAA41047.1"/>
    </source>
</evidence>
<name>A0A293M5N2_ORNER</name>
<evidence type="ECO:0000256" key="1">
    <source>
        <dbReference type="SAM" id="Phobius"/>
    </source>
</evidence>
<dbReference type="EMBL" id="GFWV01016319">
    <property type="protein sequence ID" value="MAA41047.1"/>
    <property type="molecule type" value="Transcribed_RNA"/>
</dbReference>
<accession>A0A293M5N2</accession>
<protein>
    <submittedName>
        <fullName evidence="2">Uncharacterized protein</fullName>
    </submittedName>
</protein>
<proteinExistence type="predicted"/>
<keyword evidence="1" id="KW-0472">Membrane</keyword>
<sequence>MRIGHTSLTHGYLLREEDQPQCSQCGVEISITHILITCPLHEDHRQRHFSCSYREFLPLHAAFLLGEEPIVTFQKVYELGCWLPKGHRSFLTFFLIHHLVIVVLLYRKF</sequence>
<keyword evidence="1" id="KW-1133">Transmembrane helix</keyword>